<name>A0A328BGW9_9BACT</name>
<dbReference type="InterPro" id="IPR006439">
    <property type="entry name" value="HAD-SF_hydro_IA"/>
</dbReference>
<dbReference type="CDD" id="cd02603">
    <property type="entry name" value="HAD_sEH-N_like"/>
    <property type="match status" value="1"/>
</dbReference>
<evidence type="ECO:0000313" key="2">
    <source>
        <dbReference type="Proteomes" id="UP000248553"/>
    </source>
</evidence>
<keyword evidence="2" id="KW-1185">Reference proteome</keyword>
<dbReference type="AlphaFoldDB" id="A0A328BGW9"/>
<dbReference type="SFLD" id="SFLDS00003">
    <property type="entry name" value="Haloacid_Dehalogenase"/>
    <property type="match status" value="1"/>
</dbReference>
<organism evidence="1 2">
    <name type="scientific">Hymenobacter edaphi</name>
    <dbReference type="NCBI Taxonomy" id="2211146"/>
    <lineage>
        <taxon>Bacteria</taxon>
        <taxon>Pseudomonadati</taxon>
        <taxon>Bacteroidota</taxon>
        <taxon>Cytophagia</taxon>
        <taxon>Cytophagales</taxon>
        <taxon>Hymenobacteraceae</taxon>
        <taxon>Hymenobacter</taxon>
    </lineage>
</organism>
<accession>A0A328BGW9</accession>
<comment type="caution">
    <text evidence="1">The sequence shown here is derived from an EMBL/GenBank/DDBJ whole genome shotgun (WGS) entry which is preliminary data.</text>
</comment>
<evidence type="ECO:0000313" key="1">
    <source>
        <dbReference type="EMBL" id="RAK66187.1"/>
    </source>
</evidence>
<dbReference type="PANTHER" id="PTHR43611">
    <property type="entry name" value="ALPHA-D-GLUCOSE 1-PHOSPHATE PHOSPHATASE"/>
    <property type="match status" value="1"/>
</dbReference>
<sequence>MACRLVSAAQSTNFAAVLPNLPAMSAPHRLPNLLFDFGGVIINIDYNRTLEAMRALSRAGSTIEFTQAAQAALFDDLETGRLTPAGFRQGLRTHYDLHHATDAELDAAWNAMLLDVPLQRLEYLQELRRQGYQTALLSNTNSIHIAVINEMLRREYALDKGIADVLDRVFYSQEVGMRKPGPEIFEHVLREMNWRPEETLFIEDSIQHIHTAERLGIRTLFLPPPATLTEALPAALRAFPDPVSGR</sequence>
<dbReference type="Gene3D" id="1.10.150.240">
    <property type="entry name" value="Putative phosphatase, domain 2"/>
    <property type="match status" value="1"/>
</dbReference>
<dbReference type="NCBIfam" id="TIGR01509">
    <property type="entry name" value="HAD-SF-IA-v3"/>
    <property type="match status" value="1"/>
</dbReference>
<dbReference type="InterPro" id="IPR023198">
    <property type="entry name" value="PGP-like_dom2"/>
</dbReference>
<dbReference type="InterPro" id="IPR023214">
    <property type="entry name" value="HAD_sf"/>
</dbReference>
<proteinExistence type="predicted"/>
<dbReference type="PANTHER" id="PTHR43611:SF3">
    <property type="entry name" value="FLAVIN MONONUCLEOTIDE HYDROLASE 1, CHLOROPLATIC"/>
    <property type="match status" value="1"/>
</dbReference>
<dbReference type="EMBL" id="QHKM01000004">
    <property type="protein sequence ID" value="RAK66187.1"/>
    <property type="molecule type" value="Genomic_DNA"/>
</dbReference>
<dbReference type="InterPro" id="IPR036412">
    <property type="entry name" value="HAD-like_sf"/>
</dbReference>
<dbReference type="SUPFAM" id="SSF56784">
    <property type="entry name" value="HAD-like"/>
    <property type="match status" value="1"/>
</dbReference>
<dbReference type="Pfam" id="PF00702">
    <property type="entry name" value="Hydrolase"/>
    <property type="match status" value="1"/>
</dbReference>
<dbReference type="Proteomes" id="UP000248553">
    <property type="component" value="Unassembled WGS sequence"/>
</dbReference>
<dbReference type="OrthoDB" id="9797415at2"/>
<dbReference type="Gene3D" id="3.40.50.1000">
    <property type="entry name" value="HAD superfamily/HAD-like"/>
    <property type="match status" value="1"/>
</dbReference>
<reference evidence="2" key="1">
    <citation type="submission" date="2018-05" db="EMBL/GenBank/DDBJ databases">
        <authorList>
            <person name="Nie L."/>
        </authorList>
    </citation>
    <scope>NUCLEOTIDE SEQUENCE [LARGE SCALE GENOMIC DNA]</scope>
    <source>
        <strain evidence="2">NL</strain>
    </source>
</reference>
<gene>
    <name evidence="1" type="ORF">DLM85_15980</name>
</gene>
<protein>
    <submittedName>
        <fullName evidence="1">HAD family phosphatase</fullName>
    </submittedName>
</protein>
<dbReference type="SFLD" id="SFLDG01129">
    <property type="entry name" value="C1.5:_HAD__Beta-PGM__Phosphata"/>
    <property type="match status" value="1"/>
</dbReference>